<dbReference type="InterPro" id="IPR024329">
    <property type="entry name" value="Amyloid_glyco_E2_domain"/>
</dbReference>
<dbReference type="SUPFAM" id="SSF56491">
    <property type="entry name" value="A heparin-binding domain"/>
    <property type="match status" value="1"/>
</dbReference>
<keyword evidence="9" id="KW-0175">Coiled coil</keyword>
<dbReference type="PROSITE" id="PS00319">
    <property type="entry name" value="APP_CUBD"/>
    <property type="match status" value="1"/>
</dbReference>
<dbReference type="Gene3D" id="2.30.29.30">
    <property type="entry name" value="Pleckstrin-homology domain (PH domain)/Phosphotyrosine-binding domain (PTB)"/>
    <property type="match status" value="1"/>
</dbReference>
<organism evidence="15 16">
    <name type="scientific">Caenorhabditis angaria</name>
    <dbReference type="NCBI Taxonomy" id="860376"/>
    <lineage>
        <taxon>Eukaryota</taxon>
        <taxon>Metazoa</taxon>
        <taxon>Ecdysozoa</taxon>
        <taxon>Nematoda</taxon>
        <taxon>Chromadorea</taxon>
        <taxon>Rhabditida</taxon>
        <taxon>Rhabditina</taxon>
        <taxon>Rhabditomorpha</taxon>
        <taxon>Rhabditoidea</taxon>
        <taxon>Rhabditidae</taxon>
        <taxon>Peloderinae</taxon>
        <taxon>Caenorhabditis</taxon>
    </lineage>
</organism>
<dbReference type="GO" id="GO:0043005">
    <property type="term" value="C:neuron projection"/>
    <property type="evidence" value="ECO:0007669"/>
    <property type="project" value="TreeGrafter"/>
</dbReference>
<feature type="compositionally biased region" description="Acidic residues" evidence="10">
    <location>
        <begin position="568"/>
        <end position="583"/>
    </location>
</feature>
<name>A0A9P1J3M8_9PELO</name>
<dbReference type="InterPro" id="IPR019745">
    <property type="entry name" value="Amyloid_glyco_intracell_CS"/>
</dbReference>
<dbReference type="InterPro" id="IPR011993">
    <property type="entry name" value="PH-like_dom_sf"/>
</dbReference>
<feature type="disulfide bond" evidence="8">
    <location>
        <begin position="38"/>
        <end position="61"/>
    </location>
</feature>
<dbReference type="PANTHER" id="PTHR23103:SF15">
    <property type="entry name" value="AMYLOID-BETA-LIKE PROTEIN"/>
    <property type="match status" value="1"/>
</dbReference>
<evidence type="ECO:0000256" key="9">
    <source>
        <dbReference type="SAM" id="Coils"/>
    </source>
</evidence>
<evidence type="ECO:0000259" key="13">
    <source>
        <dbReference type="PROSITE" id="PS51869"/>
    </source>
</evidence>
<feature type="compositionally biased region" description="Acidic residues" evidence="10">
    <location>
        <begin position="509"/>
        <end position="526"/>
    </location>
</feature>
<feature type="coiled-coil region" evidence="9">
    <location>
        <begin position="301"/>
        <end position="328"/>
    </location>
</feature>
<evidence type="ECO:0000256" key="3">
    <source>
        <dbReference type="ARBA" id="ARBA00022729"/>
    </source>
</evidence>
<evidence type="ECO:0000313" key="16">
    <source>
        <dbReference type="Proteomes" id="UP001152747"/>
    </source>
</evidence>
<dbReference type="GO" id="GO:0016020">
    <property type="term" value="C:membrane"/>
    <property type="evidence" value="ECO:0007669"/>
    <property type="project" value="UniProtKB-SubCell"/>
</dbReference>
<feature type="region of interest" description="Disordered" evidence="10">
    <location>
        <begin position="199"/>
        <end position="241"/>
    </location>
</feature>
<dbReference type="SUPFAM" id="SSF109843">
    <property type="entry name" value="CAPPD, an extracellular domain of amyloid beta A4 protein"/>
    <property type="match status" value="1"/>
</dbReference>
<dbReference type="PROSITE" id="PS00320">
    <property type="entry name" value="APP_INTRA"/>
    <property type="match status" value="1"/>
</dbReference>
<dbReference type="Pfam" id="PF12925">
    <property type="entry name" value="APP_E2"/>
    <property type="match status" value="1"/>
</dbReference>
<evidence type="ECO:0000313" key="15">
    <source>
        <dbReference type="EMBL" id="CAI5456035.1"/>
    </source>
</evidence>
<feature type="transmembrane region" description="Helical" evidence="11">
    <location>
        <begin position="641"/>
        <end position="660"/>
    </location>
</feature>
<dbReference type="AlphaFoldDB" id="A0A9P1J3M8"/>
<dbReference type="PROSITE" id="PS51870">
    <property type="entry name" value="APP_E2"/>
    <property type="match status" value="1"/>
</dbReference>
<dbReference type="GO" id="GO:0008201">
    <property type="term" value="F:heparin binding"/>
    <property type="evidence" value="ECO:0007669"/>
    <property type="project" value="UniProtKB-UniRule"/>
</dbReference>
<evidence type="ECO:0000256" key="11">
    <source>
        <dbReference type="SAM" id="Phobius"/>
    </source>
</evidence>
<comment type="similarity">
    <text evidence="8">Belongs to the APP family.</text>
</comment>
<gene>
    <name evidence="15" type="ORF">CAMP_LOCUS18672</name>
</gene>
<evidence type="ECO:0008006" key="17">
    <source>
        <dbReference type="Google" id="ProtNLM"/>
    </source>
</evidence>
<evidence type="ECO:0000256" key="8">
    <source>
        <dbReference type="PROSITE-ProRule" id="PRU01217"/>
    </source>
</evidence>
<dbReference type="InterPro" id="IPR008155">
    <property type="entry name" value="Amyloid_glyco"/>
</dbReference>
<keyword evidence="6 8" id="KW-1015">Disulfide bond</keyword>
<keyword evidence="4 11" id="KW-1133">Transmembrane helix</keyword>
<evidence type="ECO:0000256" key="7">
    <source>
        <dbReference type="ARBA" id="ARBA00023180"/>
    </source>
</evidence>
<evidence type="ECO:0000259" key="14">
    <source>
        <dbReference type="PROSITE" id="PS51870"/>
    </source>
</evidence>
<dbReference type="InterPro" id="IPR036176">
    <property type="entry name" value="E2_sf"/>
</dbReference>
<dbReference type="Gene3D" id="3.30.1490.140">
    <property type="entry name" value="Amyloidogenic glycoprotein, copper-binding domain"/>
    <property type="match status" value="1"/>
</dbReference>
<dbReference type="GO" id="GO:0007417">
    <property type="term" value="P:central nervous system development"/>
    <property type="evidence" value="ECO:0007669"/>
    <property type="project" value="TreeGrafter"/>
</dbReference>
<dbReference type="Gene3D" id="3.90.570.10">
    <property type="entry name" value="Amyloidogenic glycoprotein, heparin-binding domain"/>
    <property type="match status" value="1"/>
</dbReference>
<feature type="region of interest" description="Disordered" evidence="10">
    <location>
        <begin position="553"/>
        <end position="601"/>
    </location>
</feature>
<feature type="chain" id="PRO_5040373386" description="A4_EXTRA domain-containing protein" evidence="12">
    <location>
        <begin position="18"/>
        <end position="702"/>
    </location>
</feature>
<dbReference type="PRINTS" id="PR00203">
    <property type="entry name" value="AMYLOIDA4"/>
</dbReference>
<dbReference type="InterPro" id="IPR015849">
    <property type="entry name" value="Amyloid_glyco_heparin-bd"/>
</dbReference>
<dbReference type="InterPro" id="IPR008154">
    <property type="entry name" value="Amyloid_glyco_extra"/>
</dbReference>
<dbReference type="Proteomes" id="UP001152747">
    <property type="component" value="Unassembled WGS sequence"/>
</dbReference>
<evidence type="ECO:0000256" key="12">
    <source>
        <dbReference type="SAM" id="SignalP"/>
    </source>
</evidence>
<dbReference type="GO" id="GO:0007409">
    <property type="term" value="P:axonogenesis"/>
    <property type="evidence" value="ECO:0007669"/>
    <property type="project" value="TreeGrafter"/>
</dbReference>
<feature type="region of interest" description="CuBD subdomain" evidence="8">
    <location>
        <begin position="129"/>
        <end position="193"/>
    </location>
</feature>
<dbReference type="PANTHER" id="PTHR23103">
    <property type="entry name" value="ALZHEIMER'S DISEASE BETA-AMYLOID RELATED"/>
    <property type="match status" value="1"/>
</dbReference>
<dbReference type="InterPro" id="IPR036454">
    <property type="entry name" value="Amyloid_glyco_heparin-bd_sf"/>
</dbReference>
<dbReference type="Pfam" id="PF10515">
    <property type="entry name" value="APP_amyloid"/>
    <property type="match status" value="1"/>
</dbReference>
<feature type="region of interest" description="GFLD subdomain" evidence="8">
    <location>
        <begin position="28"/>
        <end position="121"/>
    </location>
</feature>
<dbReference type="InterPro" id="IPR036669">
    <property type="entry name" value="Amyloid_Cu-bd_sf"/>
</dbReference>
<evidence type="ECO:0000256" key="2">
    <source>
        <dbReference type="ARBA" id="ARBA00022692"/>
    </source>
</evidence>
<feature type="domain" description="E1" evidence="13">
    <location>
        <begin position="28"/>
        <end position="193"/>
    </location>
</feature>
<evidence type="ECO:0000256" key="5">
    <source>
        <dbReference type="ARBA" id="ARBA00023136"/>
    </source>
</evidence>
<dbReference type="EMBL" id="CANHGI010000006">
    <property type="protein sequence ID" value="CAI5456035.1"/>
    <property type="molecule type" value="Genomic_DNA"/>
</dbReference>
<feature type="signal peptide" evidence="12">
    <location>
        <begin position="1"/>
        <end position="17"/>
    </location>
</feature>
<dbReference type="Pfam" id="PF12924">
    <property type="entry name" value="APP_Cu_bd"/>
    <property type="match status" value="1"/>
</dbReference>
<comment type="subcellular location">
    <subcellularLocation>
        <location evidence="1">Membrane</location>
        <topology evidence="1">Single-pass type I membrane protein</topology>
    </subcellularLocation>
</comment>
<dbReference type="SMART" id="SM00006">
    <property type="entry name" value="A4_EXTRA"/>
    <property type="match status" value="1"/>
</dbReference>
<comment type="caution">
    <text evidence="8">Lacks conserved residue(s) required for the propagation of feature annotation.</text>
</comment>
<dbReference type="Pfam" id="PF02177">
    <property type="entry name" value="APP_N"/>
    <property type="match status" value="1"/>
</dbReference>
<dbReference type="InterPro" id="IPR019543">
    <property type="entry name" value="APP_amyloid_C"/>
</dbReference>
<keyword evidence="7" id="KW-0325">Glycoprotein</keyword>
<keyword evidence="16" id="KW-1185">Reference proteome</keyword>
<feature type="region of interest" description="Disordered" evidence="10">
    <location>
        <begin position="485"/>
        <end position="538"/>
    </location>
</feature>
<evidence type="ECO:0000256" key="1">
    <source>
        <dbReference type="ARBA" id="ARBA00004479"/>
    </source>
</evidence>
<sequence>MTVGKLIIGLLIPIVVASSYIQDGKRHEKFVPLVAFSCGYRNQYMLENGSWKTDENRYASCFTGKMDILKYCKKAYPSLNITNIVEYSHEVSIDNWCREEGSPCHWTHSVRPYQCIDGEFHSEALQVPHDCQFSHVSAREKCSEHKYWKEEASKQCSAKKTSSNKPMIVRSFAVLEPCAIDMFTGVEFVCCPGEQLKKENKKANEDEDDDEEEDDMAYDDEEYSEESDEDKEESTTQDPYFKTANWTNEHEDFKNAEDRMNSKHRRKVDKVMKEWGELETRYAEMKTKDPKGAEHFKTSMNARFQKIVASLEEEHRKMKKEIEAVHEERVQGLINEKKRDATHEYRQALSSHLNKPNKNAVLDSLKAYIKAEEKDRIHTLNRYRHLVRTDQEEANVYRANVLHKLRYYDLRINGTLAMLHDFPDLEKYVAPVAISFWQDYRRENTPELSDAELKSLNSSEDAKSKKLVELYTEAYEKLHQSAKLDVKAPSTTEKPKDKDSVKVLPTDNSDSEDDDDDYYEDEDDEEVPRKKIAGGQPKTKVVEITPKKELLDVVPPKPIKTKVTSAQAEDDSSDDDDENDNDNTDNTSSSESDESDEDDKNIKELRVDIEPIIDEPQSFYKRNQFVQSEHKKGDFLNNSQFMFVVFVFSVICITMLMVVVRRRRAMRGFIEVDVYTPEERHVAGMQVNGYENPTYSFFDSKA</sequence>
<feature type="disulfide bond" evidence="8">
    <location>
        <begin position="97"/>
        <end position="104"/>
    </location>
</feature>
<dbReference type="OrthoDB" id="6147836at2759"/>
<dbReference type="PROSITE" id="PS51869">
    <property type="entry name" value="APP_E1"/>
    <property type="match status" value="1"/>
</dbReference>
<dbReference type="GO" id="GO:0046914">
    <property type="term" value="F:transition metal ion binding"/>
    <property type="evidence" value="ECO:0007669"/>
    <property type="project" value="InterPro"/>
</dbReference>
<proteinExistence type="inferred from homology"/>
<comment type="caution">
    <text evidence="15">The sequence shown here is derived from an EMBL/GenBank/DDBJ whole genome shotgun (WGS) entry which is preliminary data.</text>
</comment>
<keyword evidence="3 12" id="KW-0732">Signal</keyword>
<protein>
    <recommendedName>
        <fullName evidence="17">A4_EXTRA domain-containing protein</fullName>
    </recommendedName>
</protein>
<dbReference type="InterPro" id="IPR011178">
    <property type="entry name" value="Amyloid_glyco_Cu-bd"/>
</dbReference>
<dbReference type="GO" id="GO:0043025">
    <property type="term" value="C:neuronal cell body"/>
    <property type="evidence" value="ECO:0007669"/>
    <property type="project" value="TreeGrafter"/>
</dbReference>
<keyword evidence="5 11" id="KW-0472">Membrane</keyword>
<evidence type="ECO:0000256" key="6">
    <source>
        <dbReference type="ARBA" id="ARBA00023157"/>
    </source>
</evidence>
<accession>A0A9P1J3M8</accession>
<reference evidence="15" key="1">
    <citation type="submission" date="2022-11" db="EMBL/GenBank/DDBJ databases">
        <authorList>
            <person name="Kikuchi T."/>
        </authorList>
    </citation>
    <scope>NUCLEOTIDE SEQUENCE</scope>
    <source>
        <strain evidence="15">PS1010</strain>
    </source>
</reference>
<feature type="compositionally biased region" description="Acidic residues" evidence="10">
    <location>
        <begin position="205"/>
        <end position="232"/>
    </location>
</feature>
<keyword evidence="2 11" id="KW-0812">Transmembrane</keyword>
<feature type="domain" description="E2" evidence="14">
    <location>
        <begin position="236"/>
        <end position="436"/>
    </location>
</feature>
<dbReference type="SUPFAM" id="SSF89811">
    <property type="entry name" value="Amyloid beta a4 protein copper binding domain (domain 2)"/>
    <property type="match status" value="1"/>
</dbReference>
<dbReference type="InterPro" id="IPR019744">
    <property type="entry name" value="APP_CUBD_CS"/>
</dbReference>
<evidence type="ECO:0000256" key="10">
    <source>
        <dbReference type="SAM" id="MobiDB-lite"/>
    </source>
</evidence>
<dbReference type="Gene3D" id="1.20.120.770">
    <property type="entry name" value="Amyloid precursor protein, E2 domain"/>
    <property type="match status" value="1"/>
</dbReference>
<evidence type="ECO:0000256" key="4">
    <source>
        <dbReference type="ARBA" id="ARBA00022989"/>
    </source>
</evidence>